<evidence type="ECO:0000313" key="2">
    <source>
        <dbReference type="Proteomes" id="UP000435837"/>
    </source>
</evidence>
<dbReference type="EMBL" id="BLIN01000005">
    <property type="protein sequence ID" value="GFE11273.1"/>
    <property type="molecule type" value="Genomic_DNA"/>
</dbReference>
<reference evidence="1 2" key="1">
    <citation type="submission" date="2019-12" db="EMBL/GenBank/DDBJ databases">
        <title>Whole genome shotgun sequence of Streptomyces caniferus NBRC 15389.</title>
        <authorList>
            <person name="Ichikawa N."/>
            <person name="Kimura A."/>
            <person name="Kitahashi Y."/>
            <person name="Komaki H."/>
            <person name="Tamura T."/>
        </authorList>
    </citation>
    <scope>NUCLEOTIDE SEQUENCE [LARGE SCALE GENOMIC DNA]</scope>
    <source>
        <strain evidence="1 2">NBRC 15389</strain>
    </source>
</reference>
<protein>
    <submittedName>
        <fullName evidence="1">Uncharacterized protein</fullName>
    </submittedName>
</protein>
<proteinExistence type="predicted"/>
<evidence type="ECO:0000313" key="1">
    <source>
        <dbReference type="EMBL" id="GFE11273.1"/>
    </source>
</evidence>
<dbReference type="AlphaFoldDB" id="A0A640SIB9"/>
<sequence>MAQEAVGLRIRGLVHEVLLCAVVAGGPGAAAAVDVARNVAGGGGAGRLWTYVTAVTYPPAEMAEARRR</sequence>
<gene>
    <name evidence="1" type="ORF">Scani_75410</name>
</gene>
<organism evidence="1 2">
    <name type="scientific">Streptomyces caniferus</name>
    <dbReference type="NCBI Taxonomy" id="285557"/>
    <lineage>
        <taxon>Bacteria</taxon>
        <taxon>Bacillati</taxon>
        <taxon>Actinomycetota</taxon>
        <taxon>Actinomycetes</taxon>
        <taxon>Kitasatosporales</taxon>
        <taxon>Streptomycetaceae</taxon>
        <taxon>Streptomyces</taxon>
    </lineage>
</organism>
<accession>A0A640SIB9</accession>
<dbReference type="Proteomes" id="UP000435837">
    <property type="component" value="Unassembled WGS sequence"/>
</dbReference>
<comment type="caution">
    <text evidence="1">The sequence shown here is derived from an EMBL/GenBank/DDBJ whole genome shotgun (WGS) entry which is preliminary data.</text>
</comment>
<name>A0A640SIB9_9ACTN</name>